<reference evidence="11 12" key="1">
    <citation type="journal article" date="2014" name="J. Infect. Dis.">
        <title>Molecular characterization of a novel botulinum neurotoxin type H gene.</title>
        <authorList>
            <person name="Dover N."/>
            <person name="Barash J.R."/>
            <person name="Hill K.K."/>
            <person name="Xie G."/>
            <person name="Arnon S.S."/>
        </authorList>
    </citation>
    <scope>NUCLEOTIDE SEQUENCE [LARGE SCALE GENOMIC DNA]</scope>
    <source>
        <strain evidence="11 12">IBCA10-7060</strain>
    </source>
</reference>
<comment type="similarity">
    <text evidence="2">Belongs to the binding-protein-dependent transport system permease family. HisMQ subfamily.</text>
</comment>
<evidence type="ECO:0000256" key="4">
    <source>
        <dbReference type="ARBA" id="ARBA00022475"/>
    </source>
</evidence>
<dbReference type="RefSeq" id="WP_041345796.1">
    <property type="nucleotide sequence ID" value="NZ_CP069280.1"/>
</dbReference>
<evidence type="ECO:0000256" key="5">
    <source>
        <dbReference type="ARBA" id="ARBA00022692"/>
    </source>
</evidence>
<dbReference type="CDD" id="cd06261">
    <property type="entry name" value="TM_PBP2"/>
    <property type="match status" value="1"/>
</dbReference>
<sequence length="228" mass="25391">MDFSFLSKYYSFFINGAKYTIILAFFTVVIGTILGLLLSLMKLSKNKILKYIAVSYIEFIRGTPVLVQLYIIYYGLPTIGIKFPEIPILGSNFPDFFAGILALSINSGAYVAEIIRAGIQAVDKGQMEAARSLGMSESMAMKNVIIPQAFKNILPALGNEFITIIKESSIVSIIGIHELMYNADTVRGNIFRPFEPLLVAAVMYFILTFTLSKLLGVAERRMRVSDRN</sequence>
<protein>
    <submittedName>
        <fullName evidence="11">Amino acid ABC transporter permease</fullName>
    </submittedName>
</protein>
<dbReference type="AlphaFoldDB" id="A0ABD7CF23"/>
<keyword evidence="5 9" id="KW-0812">Transmembrane</keyword>
<keyword evidence="6" id="KW-0029">Amino-acid transport</keyword>
<dbReference type="NCBIfam" id="TIGR01726">
    <property type="entry name" value="HEQRo_perm_3TM"/>
    <property type="match status" value="1"/>
</dbReference>
<dbReference type="InterPro" id="IPR043429">
    <property type="entry name" value="ArtM/GltK/GlnP/TcyL/YhdX-like"/>
</dbReference>
<evidence type="ECO:0000313" key="12">
    <source>
        <dbReference type="Proteomes" id="UP000663464"/>
    </source>
</evidence>
<evidence type="ECO:0000256" key="2">
    <source>
        <dbReference type="ARBA" id="ARBA00010072"/>
    </source>
</evidence>
<keyword evidence="4" id="KW-1003">Cell membrane</keyword>
<feature type="transmembrane region" description="Helical" evidence="9">
    <location>
        <begin position="53"/>
        <end position="76"/>
    </location>
</feature>
<dbReference type="InterPro" id="IPR035906">
    <property type="entry name" value="MetI-like_sf"/>
</dbReference>
<dbReference type="Gene3D" id="1.10.3720.10">
    <property type="entry name" value="MetI-like"/>
    <property type="match status" value="1"/>
</dbReference>
<feature type="transmembrane region" description="Helical" evidence="9">
    <location>
        <begin position="197"/>
        <end position="218"/>
    </location>
</feature>
<evidence type="ECO:0000259" key="10">
    <source>
        <dbReference type="PROSITE" id="PS50928"/>
    </source>
</evidence>
<evidence type="ECO:0000256" key="1">
    <source>
        <dbReference type="ARBA" id="ARBA00004651"/>
    </source>
</evidence>
<dbReference type="GO" id="GO:0006865">
    <property type="term" value="P:amino acid transport"/>
    <property type="evidence" value="ECO:0007669"/>
    <property type="project" value="UniProtKB-KW"/>
</dbReference>
<organism evidence="11 12">
    <name type="scientific">Clostridium botulinum</name>
    <dbReference type="NCBI Taxonomy" id="1491"/>
    <lineage>
        <taxon>Bacteria</taxon>
        <taxon>Bacillati</taxon>
        <taxon>Bacillota</taxon>
        <taxon>Clostridia</taxon>
        <taxon>Eubacteriales</taxon>
        <taxon>Clostridiaceae</taxon>
        <taxon>Clostridium</taxon>
    </lineage>
</organism>
<evidence type="ECO:0000256" key="3">
    <source>
        <dbReference type="ARBA" id="ARBA00022448"/>
    </source>
</evidence>
<dbReference type="InterPro" id="IPR000515">
    <property type="entry name" value="MetI-like"/>
</dbReference>
<dbReference type="PANTHER" id="PTHR30614">
    <property type="entry name" value="MEMBRANE COMPONENT OF AMINO ACID ABC TRANSPORTER"/>
    <property type="match status" value="1"/>
</dbReference>
<feature type="transmembrane region" description="Helical" evidence="9">
    <location>
        <begin position="96"/>
        <end position="115"/>
    </location>
</feature>
<dbReference type="PROSITE" id="PS50928">
    <property type="entry name" value="ABC_TM1"/>
    <property type="match status" value="1"/>
</dbReference>
<comment type="subcellular location">
    <subcellularLocation>
        <location evidence="1 9">Cell membrane</location>
        <topology evidence="1 9">Multi-pass membrane protein</topology>
    </subcellularLocation>
</comment>
<evidence type="ECO:0000313" key="11">
    <source>
        <dbReference type="EMBL" id="QRI51879.1"/>
    </source>
</evidence>
<dbReference type="Proteomes" id="UP000663464">
    <property type="component" value="Chromosome"/>
</dbReference>
<dbReference type="EMBL" id="CP069280">
    <property type="protein sequence ID" value="QRI51879.1"/>
    <property type="molecule type" value="Genomic_DNA"/>
</dbReference>
<keyword evidence="7 9" id="KW-1133">Transmembrane helix</keyword>
<keyword evidence="3 9" id="KW-0813">Transport</keyword>
<keyword evidence="8 9" id="KW-0472">Membrane</keyword>
<dbReference type="GO" id="GO:0005886">
    <property type="term" value="C:plasma membrane"/>
    <property type="evidence" value="ECO:0007669"/>
    <property type="project" value="UniProtKB-SubCell"/>
</dbReference>
<accession>A0ABD7CF23</accession>
<feature type="domain" description="ABC transmembrane type-1" evidence="10">
    <location>
        <begin position="17"/>
        <end position="215"/>
    </location>
</feature>
<name>A0ABD7CF23_CLOBO</name>
<proteinExistence type="inferred from homology"/>
<evidence type="ECO:0000256" key="6">
    <source>
        <dbReference type="ARBA" id="ARBA00022970"/>
    </source>
</evidence>
<dbReference type="InterPro" id="IPR010065">
    <property type="entry name" value="AA_ABC_transptr_permease_3TM"/>
</dbReference>
<dbReference type="SUPFAM" id="SSF161098">
    <property type="entry name" value="MetI-like"/>
    <property type="match status" value="1"/>
</dbReference>
<evidence type="ECO:0000256" key="7">
    <source>
        <dbReference type="ARBA" id="ARBA00022989"/>
    </source>
</evidence>
<evidence type="ECO:0000256" key="9">
    <source>
        <dbReference type="RuleBase" id="RU363032"/>
    </source>
</evidence>
<dbReference type="FunFam" id="1.10.3720.10:FF:000033">
    <property type="entry name" value="Polar amino acid ABC transporter permease"/>
    <property type="match status" value="1"/>
</dbReference>
<gene>
    <name evidence="11" type="ORF">JQS73_10390</name>
</gene>
<dbReference type="Pfam" id="PF00528">
    <property type="entry name" value="BPD_transp_1"/>
    <property type="match status" value="1"/>
</dbReference>
<dbReference type="PANTHER" id="PTHR30614:SF20">
    <property type="entry name" value="GLUTAMINE TRANSPORT SYSTEM PERMEASE PROTEIN GLNP"/>
    <property type="match status" value="1"/>
</dbReference>
<feature type="transmembrane region" description="Helical" evidence="9">
    <location>
        <begin position="20"/>
        <end position="41"/>
    </location>
</feature>
<evidence type="ECO:0000256" key="8">
    <source>
        <dbReference type="ARBA" id="ARBA00023136"/>
    </source>
</evidence>